<reference evidence="3" key="1">
    <citation type="submission" date="2016-10" db="EMBL/GenBank/DDBJ databases">
        <authorList>
            <person name="Varghese N."/>
            <person name="Submissions S."/>
        </authorList>
    </citation>
    <scope>NUCLEOTIDE SEQUENCE [LARGE SCALE GENOMIC DNA]</scope>
    <source>
        <strain evidence="3">CGMCC 1.6963</strain>
    </source>
</reference>
<dbReference type="Gene3D" id="3.40.50.150">
    <property type="entry name" value="Vaccinia Virus protein VP39"/>
    <property type="match status" value="1"/>
</dbReference>
<dbReference type="Pfam" id="PF13649">
    <property type="entry name" value="Methyltransf_25"/>
    <property type="match status" value="1"/>
</dbReference>
<dbReference type="GO" id="GO:0032259">
    <property type="term" value="P:methylation"/>
    <property type="evidence" value="ECO:0007669"/>
    <property type="project" value="UniProtKB-KW"/>
</dbReference>
<dbReference type="RefSeq" id="WP_091758514.1">
    <property type="nucleotide sequence ID" value="NZ_FOHB01000004.1"/>
</dbReference>
<dbReference type="InterPro" id="IPR041698">
    <property type="entry name" value="Methyltransf_25"/>
</dbReference>
<organism evidence="2 3">
    <name type="scientific">Pedococcus cremeus</name>
    <dbReference type="NCBI Taxonomy" id="587636"/>
    <lineage>
        <taxon>Bacteria</taxon>
        <taxon>Bacillati</taxon>
        <taxon>Actinomycetota</taxon>
        <taxon>Actinomycetes</taxon>
        <taxon>Micrococcales</taxon>
        <taxon>Intrasporangiaceae</taxon>
        <taxon>Pedococcus</taxon>
    </lineage>
</organism>
<evidence type="ECO:0000259" key="1">
    <source>
        <dbReference type="Pfam" id="PF13649"/>
    </source>
</evidence>
<evidence type="ECO:0000313" key="2">
    <source>
        <dbReference type="EMBL" id="SES23088.1"/>
    </source>
</evidence>
<dbReference type="EMBL" id="FOHB01000004">
    <property type="protein sequence ID" value="SES23088.1"/>
    <property type="molecule type" value="Genomic_DNA"/>
</dbReference>
<dbReference type="CDD" id="cd02440">
    <property type="entry name" value="AdoMet_MTases"/>
    <property type="match status" value="1"/>
</dbReference>
<keyword evidence="2" id="KW-0808">Transferase</keyword>
<dbReference type="OrthoDB" id="9805171at2"/>
<dbReference type="Proteomes" id="UP000199019">
    <property type="component" value="Unassembled WGS sequence"/>
</dbReference>
<keyword evidence="2" id="KW-0489">Methyltransferase</keyword>
<dbReference type="STRING" id="587636.SAMN05216199_2452"/>
<gene>
    <name evidence="2" type="ORF">SAMN05216199_2452</name>
</gene>
<protein>
    <submittedName>
        <fullName evidence="2">Methyltransferase domain-containing protein</fullName>
    </submittedName>
</protein>
<dbReference type="AlphaFoldDB" id="A0A1H9VNF9"/>
<feature type="domain" description="Methyltransferase" evidence="1">
    <location>
        <begin position="52"/>
        <end position="142"/>
    </location>
</feature>
<dbReference type="InterPro" id="IPR029063">
    <property type="entry name" value="SAM-dependent_MTases_sf"/>
</dbReference>
<dbReference type="PANTHER" id="PTHR42912">
    <property type="entry name" value="METHYLTRANSFERASE"/>
    <property type="match status" value="1"/>
</dbReference>
<proteinExistence type="predicted"/>
<dbReference type="SUPFAM" id="SSF53335">
    <property type="entry name" value="S-adenosyl-L-methionine-dependent methyltransferases"/>
    <property type="match status" value="1"/>
</dbReference>
<keyword evidence="3" id="KW-1185">Reference proteome</keyword>
<evidence type="ECO:0000313" key="3">
    <source>
        <dbReference type="Proteomes" id="UP000199019"/>
    </source>
</evidence>
<name>A0A1H9VNF9_9MICO</name>
<dbReference type="InterPro" id="IPR050508">
    <property type="entry name" value="Methyltransf_Superfamily"/>
</dbReference>
<sequence length="219" mass="23777">MNAPQTDEAVRVAYDEVANTYADRFRTTEPELPPELAMVEHFASLLTGDRRVLDAGCGAGRMLPLLAELGCVAEGVDLSPEMVRRARADHPEFATQVASITDLPFDDASFDGVFSWYSTIHGDDAALTSAMSEFRRVLRPGGVVLVAFQSGTGVQDVSQAYRRHGHDVVLVRYRRSVDQVAGALRAVGLGEVARLERQAAAHERDAQAVVVATSTLAHW</sequence>
<dbReference type="GO" id="GO:0008168">
    <property type="term" value="F:methyltransferase activity"/>
    <property type="evidence" value="ECO:0007669"/>
    <property type="project" value="UniProtKB-KW"/>
</dbReference>
<accession>A0A1H9VNF9</accession>